<name>A0ABN1IXJ1_9GAMM</name>
<sequence>MKAKDVVAAIHLRIRITPEIAFGPGKADLLEGIRDTGSIAAAGRRMRMSYKRAWQLVEELNRLFDAPLVSASKGGVRGGGAELTRAGADVLARYRRMQADCSKAVRADLVALRRHRS</sequence>
<dbReference type="InterPro" id="IPR036388">
    <property type="entry name" value="WH-like_DNA-bd_sf"/>
</dbReference>
<dbReference type="Pfam" id="PF00126">
    <property type="entry name" value="HTH_1"/>
    <property type="match status" value="1"/>
</dbReference>
<dbReference type="InterPro" id="IPR051815">
    <property type="entry name" value="Molybdate_resp_trans_reg"/>
</dbReference>
<dbReference type="EMBL" id="BAAAEU010000025">
    <property type="protein sequence ID" value="GAA0723395.1"/>
    <property type="molecule type" value="Genomic_DNA"/>
</dbReference>
<dbReference type="PANTHER" id="PTHR30432:SF1">
    <property type="entry name" value="DNA-BINDING TRANSCRIPTIONAL DUAL REGULATOR MODE"/>
    <property type="match status" value="1"/>
</dbReference>
<dbReference type="SUPFAM" id="SSF46785">
    <property type="entry name" value="Winged helix' DNA-binding domain"/>
    <property type="match status" value="1"/>
</dbReference>
<dbReference type="InterPro" id="IPR036390">
    <property type="entry name" value="WH_DNA-bd_sf"/>
</dbReference>
<dbReference type="PANTHER" id="PTHR30432">
    <property type="entry name" value="TRANSCRIPTIONAL REGULATOR MODE"/>
    <property type="match status" value="1"/>
</dbReference>
<dbReference type="Gene3D" id="1.10.10.10">
    <property type="entry name" value="Winged helix-like DNA-binding domain superfamily/Winged helix DNA-binding domain"/>
    <property type="match status" value="1"/>
</dbReference>
<feature type="domain" description="HTH lysR-type" evidence="1">
    <location>
        <begin position="32"/>
        <end position="87"/>
    </location>
</feature>
<evidence type="ECO:0000259" key="1">
    <source>
        <dbReference type="Pfam" id="PF00126"/>
    </source>
</evidence>
<comment type="caution">
    <text evidence="2">The sequence shown here is derived from an EMBL/GenBank/DDBJ whole genome shotgun (WGS) entry which is preliminary data.</text>
</comment>
<proteinExistence type="predicted"/>
<dbReference type="RefSeq" id="WP_343793652.1">
    <property type="nucleotide sequence ID" value="NZ_BAAAEU010000025.1"/>
</dbReference>
<accession>A0ABN1IXJ1</accession>
<keyword evidence="3" id="KW-1185">Reference proteome</keyword>
<protein>
    <submittedName>
        <fullName evidence="2">Winged helix-turn-helix domain-containing protein</fullName>
    </submittedName>
</protein>
<organism evidence="2 3">
    <name type="scientific">Dokdonella soli</name>
    <dbReference type="NCBI Taxonomy" id="529810"/>
    <lineage>
        <taxon>Bacteria</taxon>
        <taxon>Pseudomonadati</taxon>
        <taxon>Pseudomonadota</taxon>
        <taxon>Gammaproteobacteria</taxon>
        <taxon>Lysobacterales</taxon>
        <taxon>Rhodanobacteraceae</taxon>
        <taxon>Dokdonella</taxon>
    </lineage>
</organism>
<evidence type="ECO:0000313" key="2">
    <source>
        <dbReference type="EMBL" id="GAA0723395.1"/>
    </source>
</evidence>
<dbReference type="InterPro" id="IPR000847">
    <property type="entry name" value="LysR_HTH_N"/>
</dbReference>
<gene>
    <name evidence="2" type="ORF">GCM10009105_35380</name>
</gene>
<evidence type="ECO:0000313" key="3">
    <source>
        <dbReference type="Proteomes" id="UP001501523"/>
    </source>
</evidence>
<dbReference type="Proteomes" id="UP001501523">
    <property type="component" value="Unassembled WGS sequence"/>
</dbReference>
<reference evidence="2 3" key="1">
    <citation type="journal article" date="2019" name="Int. J. Syst. Evol. Microbiol.">
        <title>The Global Catalogue of Microorganisms (GCM) 10K type strain sequencing project: providing services to taxonomists for standard genome sequencing and annotation.</title>
        <authorList>
            <consortium name="The Broad Institute Genomics Platform"/>
            <consortium name="The Broad Institute Genome Sequencing Center for Infectious Disease"/>
            <person name="Wu L."/>
            <person name="Ma J."/>
        </authorList>
    </citation>
    <scope>NUCLEOTIDE SEQUENCE [LARGE SCALE GENOMIC DNA]</scope>
    <source>
        <strain evidence="2 3">JCM 15421</strain>
    </source>
</reference>